<dbReference type="AlphaFoldDB" id="A0A933DT69"/>
<dbReference type="SUPFAM" id="SSF50952">
    <property type="entry name" value="Soluble quinoprotein glucose dehydrogenase"/>
    <property type="match status" value="1"/>
</dbReference>
<organism evidence="2 3">
    <name type="scientific">Candidatus Sungiibacteriota bacterium</name>
    <dbReference type="NCBI Taxonomy" id="2750080"/>
    <lineage>
        <taxon>Bacteria</taxon>
        <taxon>Candidatus Sungiibacteriota</taxon>
    </lineage>
</organism>
<feature type="domain" description="Pyrroloquinoline quinone-dependent pyranose dehydrogenase beta-propeller" evidence="1">
    <location>
        <begin position="63"/>
        <end position="398"/>
    </location>
</feature>
<dbReference type="PANTHER" id="PTHR19328">
    <property type="entry name" value="HEDGEHOG-INTERACTING PROTEIN"/>
    <property type="match status" value="1"/>
</dbReference>
<accession>A0A933DT69</accession>
<dbReference type="Pfam" id="PF22807">
    <property type="entry name" value="TrAA12"/>
    <property type="match status" value="1"/>
</dbReference>
<comment type="caution">
    <text evidence="2">The sequence shown here is derived from an EMBL/GenBank/DDBJ whole genome shotgun (WGS) entry which is preliminary data.</text>
</comment>
<name>A0A933DT69_9BACT</name>
<dbReference type="InterPro" id="IPR011042">
    <property type="entry name" value="6-blade_b-propeller_TolB-like"/>
</dbReference>
<dbReference type="EMBL" id="JACQMI010000005">
    <property type="protein sequence ID" value="MBI4132582.1"/>
    <property type="molecule type" value="Genomic_DNA"/>
</dbReference>
<evidence type="ECO:0000313" key="3">
    <source>
        <dbReference type="Proteomes" id="UP000756703"/>
    </source>
</evidence>
<dbReference type="InterPro" id="IPR011041">
    <property type="entry name" value="Quinoprot_gluc/sorb_DH_b-prop"/>
</dbReference>
<sequence>MDKKQIIIAAVLLAILGGFLAARKYLPALRPALFPPSQDITEFLPEDSIPPQAVNETNLPLRLPPGFRISIFAKNLPGARVMRFDSFSNMWVSRTSEGAVTLLEIDRETGQVRNQGDIFIDLRKPHGLAFDPDHPLLLYIAEEDRIRRIGTYSEDLGEDVVGLPSGDGHFTRTIAFGPDKKLYVSVGSSCNVCIEGDERRAAIIRYDPATAQSEIFARGLRNAVFFTWDFVRGKMWATDMGRDWLGDDLPPDEINIVEQGKNYGWPICYGKNIHDTDFDKNTYVRNPCMEPFEIPSLIDIPAHSAPLGLAFVPEEGWPEDYWYDLLVAYHGSWNRSSPTGYKVVRHKFDALGNYQGVEDFIIGWLRPEGALGRPVDIIVQPGGIMYLSDDKAGVIYKITLIQPPR</sequence>
<dbReference type="Gene3D" id="2.120.10.30">
    <property type="entry name" value="TolB, C-terminal domain"/>
    <property type="match status" value="1"/>
</dbReference>
<dbReference type="InterPro" id="IPR054539">
    <property type="entry name" value="Beta-prop_PDH"/>
</dbReference>
<evidence type="ECO:0000313" key="2">
    <source>
        <dbReference type="EMBL" id="MBI4132582.1"/>
    </source>
</evidence>
<protein>
    <submittedName>
        <fullName evidence="2">PQQ-dependent sugar dehydrogenase</fullName>
    </submittedName>
</protein>
<evidence type="ECO:0000259" key="1">
    <source>
        <dbReference type="Pfam" id="PF22807"/>
    </source>
</evidence>
<dbReference type="Proteomes" id="UP000756703">
    <property type="component" value="Unassembled WGS sequence"/>
</dbReference>
<dbReference type="PANTHER" id="PTHR19328:SF53">
    <property type="entry name" value="MEMBRANE PROTEIN"/>
    <property type="match status" value="1"/>
</dbReference>
<reference evidence="2" key="1">
    <citation type="submission" date="2020-07" db="EMBL/GenBank/DDBJ databases">
        <title>Huge and variable diversity of episymbiotic CPR bacteria and DPANN archaea in groundwater ecosystems.</title>
        <authorList>
            <person name="He C.Y."/>
            <person name="Keren R."/>
            <person name="Whittaker M."/>
            <person name="Farag I.F."/>
            <person name="Doudna J."/>
            <person name="Cate J.H.D."/>
            <person name="Banfield J.F."/>
        </authorList>
    </citation>
    <scope>NUCLEOTIDE SEQUENCE</scope>
    <source>
        <strain evidence="2">NC_groundwater_1225_Ag_S-0.1um_56_177</strain>
    </source>
</reference>
<gene>
    <name evidence="2" type="ORF">HY473_00575</name>
</gene>
<proteinExistence type="predicted"/>